<dbReference type="GO" id="GO:0005840">
    <property type="term" value="C:ribosome"/>
    <property type="evidence" value="ECO:0007669"/>
    <property type="project" value="UniProtKB-KW"/>
</dbReference>
<evidence type="ECO:0000256" key="4">
    <source>
        <dbReference type="ARBA" id="ARBA00023315"/>
    </source>
</evidence>
<dbReference type="Pfam" id="PF00583">
    <property type="entry name" value="Acetyltransf_1"/>
    <property type="match status" value="1"/>
</dbReference>
<proteinExistence type="inferred from homology"/>
<evidence type="ECO:0000313" key="7">
    <source>
        <dbReference type="EMBL" id="GAA3909297.1"/>
    </source>
</evidence>
<keyword evidence="7" id="KW-0687">Ribonucleoprotein</keyword>
<keyword evidence="3 5" id="KW-0808">Transferase</keyword>
<dbReference type="HAMAP" id="MF_02210">
    <property type="entry name" value="RimI"/>
    <property type="match status" value="1"/>
</dbReference>
<evidence type="ECO:0000313" key="8">
    <source>
        <dbReference type="Proteomes" id="UP001501565"/>
    </source>
</evidence>
<comment type="catalytic activity">
    <reaction evidence="5">
        <text>N-terminal L-alanyl-[ribosomal protein bS18] + acetyl-CoA = N-terminal N(alpha)-acetyl-L-alanyl-[ribosomal protein bS18] + CoA + H(+)</text>
        <dbReference type="Rhea" id="RHEA:43756"/>
        <dbReference type="Rhea" id="RHEA-COMP:10676"/>
        <dbReference type="Rhea" id="RHEA-COMP:10677"/>
        <dbReference type="ChEBI" id="CHEBI:15378"/>
        <dbReference type="ChEBI" id="CHEBI:57287"/>
        <dbReference type="ChEBI" id="CHEBI:57288"/>
        <dbReference type="ChEBI" id="CHEBI:64718"/>
        <dbReference type="ChEBI" id="CHEBI:83683"/>
        <dbReference type="EC" id="2.3.1.266"/>
    </reaction>
</comment>
<protein>
    <recommendedName>
        <fullName evidence="5">[Ribosomal protein bS18]-alanine N-acetyltransferase</fullName>
        <ecNumber evidence="5">2.3.1.266</ecNumber>
    </recommendedName>
</protein>
<evidence type="ECO:0000256" key="3">
    <source>
        <dbReference type="ARBA" id="ARBA00022679"/>
    </source>
</evidence>
<feature type="active site" description="Proton acceptor" evidence="5">
    <location>
        <position position="116"/>
    </location>
</feature>
<gene>
    <name evidence="5 7" type="primary">rimI</name>
    <name evidence="7" type="ORF">GCM10022277_00040</name>
</gene>
<accession>A0ABP7LVN8</accession>
<dbReference type="SUPFAM" id="SSF55729">
    <property type="entry name" value="Acyl-CoA N-acyltransferases (Nat)"/>
    <property type="match status" value="1"/>
</dbReference>
<dbReference type="NCBIfam" id="TIGR01575">
    <property type="entry name" value="rimI"/>
    <property type="match status" value="1"/>
</dbReference>
<dbReference type="PANTHER" id="PTHR43420:SF44">
    <property type="entry name" value="ACETYLTRANSFERASE YPEA"/>
    <property type="match status" value="1"/>
</dbReference>
<comment type="function">
    <text evidence="5">Acetylates the N-terminal alanine of ribosomal protein bS18.</text>
</comment>
<dbReference type="RefSeq" id="WP_344794156.1">
    <property type="nucleotide sequence ID" value="NZ_BAABBN010000002.1"/>
</dbReference>
<organism evidence="7 8">
    <name type="scientific">Litoribacillus peritrichatus</name>
    <dbReference type="NCBI Taxonomy" id="718191"/>
    <lineage>
        <taxon>Bacteria</taxon>
        <taxon>Pseudomonadati</taxon>
        <taxon>Pseudomonadota</taxon>
        <taxon>Gammaproteobacteria</taxon>
        <taxon>Oceanospirillales</taxon>
        <taxon>Oceanospirillaceae</taxon>
        <taxon>Litoribacillus</taxon>
    </lineage>
</organism>
<feature type="active site" description="Proton donor" evidence="5">
    <location>
        <position position="128"/>
    </location>
</feature>
<dbReference type="Gene3D" id="3.40.630.30">
    <property type="match status" value="1"/>
</dbReference>
<dbReference type="InterPro" id="IPR000182">
    <property type="entry name" value="GNAT_dom"/>
</dbReference>
<keyword evidence="2 5" id="KW-0963">Cytoplasm</keyword>
<comment type="similarity">
    <text evidence="1 5">Belongs to the acetyltransferase family. RimI subfamily.</text>
</comment>
<name>A0ABP7LVN8_9GAMM</name>
<dbReference type="Proteomes" id="UP001501565">
    <property type="component" value="Unassembled WGS sequence"/>
</dbReference>
<dbReference type="InterPro" id="IPR050680">
    <property type="entry name" value="YpeA/RimI_acetyltransf"/>
</dbReference>
<keyword evidence="7" id="KW-0689">Ribosomal protein</keyword>
<dbReference type="EMBL" id="BAABBN010000002">
    <property type="protein sequence ID" value="GAA3909297.1"/>
    <property type="molecule type" value="Genomic_DNA"/>
</dbReference>
<keyword evidence="4 5" id="KW-0012">Acyltransferase</keyword>
<reference evidence="8" key="1">
    <citation type="journal article" date="2019" name="Int. J. Syst. Evol. Microbiol.">
        <title>The Global Catalogue of Microorganisms (GCM) 10K type strain sequencing project: providing services to taxonomists for standard genome sequencing and annotation.</title>
        <authorList>
            <consortium name="The Broad Institute Genomics Platform"/>
            <consortium name="The Broad Institute Genome Sequencing Center for Infectious Disease"/>
            <person name="Wu L."/>
            <person name="Ma J."/>
        </authorList>
    </citation>
    <scope>NUCLEOTIDE SEQUENCE [LARGE SCALE GENOMIC DNA]</scope>
    <source>
        <strain evidence="8">JCM 17551</strain>
    </source>
</reference>
<evidence type="ECO:0000256" key="1">
    <source>
        <dbReference type="ARBA" id="ARBA00005395"/>
    </source>
</evidence>
<evidence type="ECO:0000256" key="2">
    <source>
        <dbReference type="ARBA" id="ARBA00022490"/>
    </source>
</evidence>
<dbReference type="InterPro" id="IPR006464">
    <property type="entry name" value="AcTrfase_RimI/Ard1"/>
</dbReference>
<dbReference type="PANTHER" id="PTHR43420">
    <property type="entry name" value="ACETYLTRANSFERASE"/>
    <property type="match status" value="1"/>
</dbReference>
<dbReference type="InterPro" id="IPR016181">
    <property type="entry name" value="Acyl_CoA_acyltransferase"/>
</dbReference>
<comment type="caution">
    <text evidence="5">Lacks conserved residue(s) required for the propagation of feature annotation.</text>
</comment>
<dbReference type="PROSITE" id="PS51186">
    <property type="entry name" value="GNAT"/>
    <property type="match status" value="1"/>
</dbReference>
<feature type="binding site" evidence="5">
    <location>
        <position position="121"/>
    </location>
    <ligand>
        <name>acetyl-CoA</name>
        <dbReference type="ChEBI" id="CHEBI:57288"/>
    </ligand>
</feature>
<feature type="domain" description="N-acetyltransferase" evidence="6">
    <location>
        <begin position="14"/>
        <end position="160"/>
    </location>
</feature>
<keyword evidence="8" id="KW-1185">Reference proteome</keyword>
<evidence type="ECO:0000259" key="6">
    <source>
        <dbReference type="PROSITE" id="PS51186"/>
    </source>
</evidence>
<dbReference type="EC" id="2.3.1.266" evidence="5"/>
<evidence type="ECO:0000256" key="5">
    <source>
        <dbReference type="HAMAP-Rule" id="MF_02210"/>
    </source>
</evidence>
<sequence length="168" mass="19019">METSSSIKKRPIDCTVRFAQKSDLNDILRVEQTGYPFPWSQGVFQDCFKPNYYFLVLESSAIGLMGYSVVSNIVGEAHLLNICIDDKFREQGFGQYLLEQTIAHCISDACELMLLEVRVSNGSAIHLYQKLGFTELGIRKNYYPGEGGREDALVLQLPLIQTKIDERV</sequence>
<comment type="subcellular location">
    <subcellularLocation>
        <location evidence="5">Cytoplasm</location>
    </subcellularLocation>
</comment>
<dbReference type="InterPro" id="IPR043690">
    <property type="entry name" value="RimI"/>
</dbReference>
<dbReference type="CDD" id="cd04301">
    <property type="entry name" value="NAT_SF"/>
    <property type="match status" value="1"/>
</dbReference>
<comment type="caution">
    <text evidence="7">The sequence shown here is derived from an EMBL/GenBank/DDBJ whole genome shotgun (WGS) entry which is preliminary data.</text>
</comment>